<organism evidence="2 3">
    <name type="scientific">Brevibacillus fortis</name>
    <dbReference type="NCBI Taxonomy" id="2126352"/>
    <lineage>
        <taxon>Bacteria</taxon>
        <taxon>Bacillati</taxon>
        <taxon>Bacillota</taxon>
        <taxon>Bacilli</taxon>
        <taxon>Bacillales</taxon>
        <taxon>Paenibacillaceae</taxon>
        <taxon>Brevibacillus</taxon>
    </lineage>
</organism>
<name>A0A2P7VDG4_9BACL</name>
<comment type="caution">
    <text evidence="2">The sequence shown here is derived from an EMBL/GenBank/DDBJ whole genome shotgun (WGS) entry which is preliminary data.</text>
</comment>
<evidence type="ECO:0000256" key="1">
    <source>
        <dbReference type="SAM" id="Phobius"/>
    </source>
</evidence>
<evidence type="ECO:0000313" key="2">
    <source>
        <dbReference type="EMBL" id="PSJ97265.1"/>
    </source>
</evidence>
<evidence type="ECO:0008006" key="4">
    <source>
        <dbReference type="Google" id="ProtNLM"/>
    </source>
</evidence>
<gene>
    <name evidence="2" type="ORF">C7R93_09080</name>
</gene>
<keyword evidence="1" id="KW-1133">Transmembrane helix</keyword>
<feature type="transmembrane region" description="Helical" evidence="1">
    <location>
        <begin position="6"/>
        <end position="25"/>
    </location>
</feature>
<keyword evidence="1" id="KW-0472">Membrane</keyword>
<keyword evidence="1" id="KW-0812">Transmembrane</keyword>
<proteinExistence type="predicted"/>
<accession>A0A2P7VDG4</accession>
<keyword evidence="3" id="KW-1185">Reference proteome</keyword>
<dbReference type="Proteomes" id="UP000240419">
    <property type="component" value="Unassembled WGS sequence"/>
</dbReference>
<protein>
    <recommendedName>
        <fullName evidence="4">DUF3139 domain-containing protein</fullName>
    </recommendedName>
</protein>
<dbReference type="RefSeq" id="WP_106838525.1">
    <property type="nucleotide sequence ID" value="NZ_JBCNIW010000019.1"/>
</dbReference>
<sequence>MKNKLIVSLAATAIVVMLVFGFLYAGTGNDYYRLSDGPSSEQIEALKSYKIDYMIKEDGSLWIRRSDELKVAQCCT</sequence>
<dbReference type="AlphaFoldDB" id="A0A2P7VDG4"/>
<dbReference type="EMBL" id="PXZM01000012">
    <property type="protein sequence ID" value="PSJ97265.1"/>
    <property type="molecule type" value="Genomic_DNA"/>
</dbReference>
<dbReference type="OrthoDB" id="2475131at2"/>
<evidence type="ECO:0000313" key="3">
    <source>
        <dbReference type="Proteomes" id="UP000240419"/>
    </source>
</evidence>
<reference evidence="2 3" key="1">
    <citation type="submission" date="2018-03" db="EMBL/GenBank/DDBJ databases">
        <title>Brevisbacillus phylogenomics.</title>
        <authorList>
            <person name="Dunlap C."/>
        </authorList>
    </citation>
    <scope>NUCLEOTIDE SEQUENCE [LARGE SCALE GENOMIC DNA]</scope>
    <source>
        <strain evidence="2 3">NRRL NRS-1210</strain>
    </source>
</reference>